<proteinExistence type="predicted"/>
<dbReference type="PANTHER" id="PTHR35273">
    <property type="entry name" value="ALPHA-1,4 POLYGALACTOSAMINIDASE, PUTATIVE (AFU_ORTHOLOGUE AFUA_3G07890)-RELATED"/>
    <property type="match status" value="1"/>
</dbReference>
<evidence type="ECO:0000313" key="4">
    <source>
        <dbReference type="Proteomes" id="UP000288603"/>
    </source>
</evidence>
<dbReference type="PROSITE" id="PS51257">
    <property type="entry name" value="PROKAR_LIPOPROTEIN"/>
    <property type="match status" value="1"/>
</dbReference>
<dbReference type="Proteomes" id="UP000288603">
    <property type="component" value="Unassembled WGS sequence"/>
</dbReference>
<accession>A0A444QD55</accession>
<sequence length="290" mass="30725">MSSVRRLPHRCAVTVAALAVLAPGLVGCGTPSDPVDDLSAIHTPDVTAEPSAFPVGAGVDYQLGGAYPPGEGVGIVARDSTEQPAEDVWSICYVNGFQTQPGADEWLGERPHLVLHVDGGPLADPNWPDEYILDTSSPANRLAIMGVMGPIIDTCADAGFEAVEIDNLDSFTRSADRLTIESNLALAALYAERAHDRGLAIGQKNAAELSSDAREQLGFDFAVAEECHRYTECAAYTDVYGGAVIDIEYADDLRGTFADVCADAETPASTVLRDRDLVPAGEPGYVFEHC</sequence>
<dbReference type="SUPFAM" id="SSF51445">
    <property type="entry name" value="(Trans)glycosidases"/>
    <property type="match status" value="1"/>
</dbReference>
<dbReference type="Gene3D" id="3.20.20.70">
    <property type="entry name" value="Aldolase class I"/>
    <property type="match status" value="1"/>
</dbReference>
<feature type="signal peptide" evidence="1">
    <location>
        <begin position="1"/>
        <end position="28"/>
    </location>
</feature>
<keyword evidence="4" id="KW-1185">Reference proteome</keyword>
<dbReference type="OrthoDB" id="319933at2"/>
<dbReference type="InterPro" id="IPR017853">
    <property type="entry name" value="GH"/>
</dbReference>
<dbReference type="InterPro" id="IPR004352">
    <property type="entry name" value="GH114_TIM-barrel"/>
</dbReference>
<dbReference type="InterPro" id="IPR013785">
    <property type="entry name" value="Aldolase_TIM"/>
</dbReference>
<evidence type="ECO:0000313" key="3">
    <source>
        <dbReference type="EMBL" id="RWZ64614.1"/>
    </source>
</evidence>
<keyword evidence="1" id="KW-0732">Signal</keyword>
<protein>
    <recommendedName>
        <fullName evidence="2">Glycoside-hydrolase family GH114 TIM-barrel domain-containing protein</fullName>
    </recommendedName>
</protein>
<evidence type="ECO:0000259" key="2">
    <source>
        <dbReference type="Pfam" id="PF03537"/>
    </source>
</evidence>
<gene>
    <name evidence="3" type="ORF">ELQ92_07650</name>
</gene>
<reference evidence="3 4" key="1">
    <citation type="submission" date="2018-12" db="EMBL/GenBank/DDBJ databases">
        <authorList>
            <person name="Li F."/>
        </authorList>
    </citation>
    <scope>NUCLEOTIDE SEQUENCE [LARGE SCALE GENOMIC DNA]</scope>
    <source>
        <strain evidence="3 4">8H24J-4-2</strain>
    </source>
</reference>
<dbReference type="AlphaFoldDB" id="A0A444QD55"/>
<dbReference type="EMBL" id="RZNC01000002">
    <property type="protein sequence ID" value="RWZ64614.1"/>
    <property type="molecule type" value="Genomic_DNA"/>
</dbReference>
<feature type="domain" description="Glycoside-hydrolase family GH114 TIM-barrel" evidence="2">
    <location>
        <begin position="60"/>
        <end position="279"/>
    </location>
</feature>
<comment type="caution">
    <text evidence="3">The sequence shown here is derived from an EMBL/GenBank/DDBJ whole genome shotgun (WGS) entry which is preliminary data.</text>
</comment>
<organism evidence="3 4">
    <name type="scientific">Labedella populi</name>
    <dbReference type="NCBI Taxonomy" id="2498850"/>
    <lineage>
        <taxon>Bacteria</taxon>
        <taxon>Bacillati</taxon>
        <taxon>Actinomycetota</taxon>
        <taxon>Actinomycetes</taxon>
        <taxon>Micrococcales</taxon>
        <taxon>Microbacteriaceae</taxon>
        <taxon>Labedella</taxon>
    </lineage>
</organism>
<evidence type="ECO:0000256" key="1">
    <source>
        <dbReference type="SAM" id="SignalP"/>
    </source>
</evidence>
<dbReference type="PANTHER" id="PTHR35273:SF2">
    <property type="entry name" value="ALPHA-GALACTOSIDASE"/>
    <property type="match status" value="1"/>
</dbReference>
<dbReference type="Pfam" id="PF03537">
    <property type="entry name" value="Glyco_hydro_114"/>
    <property type="match status" value="1"/>
</dbReference>
<feature type="chain" id="PRO_5018990504" description="Glycoside-hydrolase family GH114 TIM-barrel domain-containing protein" evidence="1">
    <location>
        <begin position="29"/>
        <end position="290"/>
    </location>
</feature>
<dbReference type="RefSeq" id="WP_128498391.1">
    <property type="nucleotide sequence ID" value="NZ_RZNC01000002.1"/>
</dbReference>
<name>A0A444QD55_9MICO</name>